<dbReference type="EMBL" id="CM007658">
    <property type="protein sequence ID" value="ONH91480.1"/>
    <property type="molecule type" value="Genomic_DNA"/>
</dbReference>
<feature type="domain" description="Myb/SANT-like" evidence="1">
    <location>
        <begin position="12"/>
        <end position="89"/>
    </location>
</feature>
<dbReference type="InterPro" id="IPR045026">
    <property type="entry name" value="LIMYB"/>
</dbReference>
<reference evidence="2 3" key="1">
    <citation type="journal article" date="2013" name="Nat. Genet.">
        <title>The high-quality draft genome of peach (Prunus persica) identifies unique patterns of genetic diversity, domestication and genome evolution.</title>
        <authorList>
            <consortium name="International Peach Genome Initiative"/>
            <person name="Verde I."/>
            <person name="Abbott A.G."/>
            <person name="Scalabrin S."/>
            <person name="Jung S."/>
            <person name="Shu S."/>
            <person name="Marroni F."/>
            <person name="Zhebentyayeva T."/>
            <person name="Dettori M.T."/>
            <person name="Grimwood J."/>
            <person name="Cattonaro F."/>
            <person name="Zuccolo A."/>
            <person name="Rossini L."/>
            <person name="Jenkins J."/>
            <person name="Vendramin E."/>
            <person name="Meisel L.A."/>
            <person name="Decroocq V."/>
            <person name="Sosinski B."/>
            <person name="Prochnik S."/>
            <person name="Mitros T."/>
            <person name="Policriti A."/>
            <person name="Cipriani G."/>
            <person name="Dondini L."/>
            <person name="Ficklin S."/>
            <person name="Goodstein D.M."/>
            <person name="Xuan P."/>
            <person name="Del Fabbro C."/>
            <person name="Aramini V."/>
            <person name="Copetti D."/>
            <person name="Gonzalez S."/>
            <person name="Horner D.S."/>
            <person name="Falchi R."/>
            <person name="Lucas S."/>
            <person name="Mica E."/>
            <person name="Maldonado J."/>
            <person name="Lazzari B."/>
            <person name="Bielenberg D."/>
            <person name="Pirona R."/>
            <person name="Miculan M."/>
            <person name="Barakat A."/>
            <person name="Testolin R."/>
            <person name="Stella A."/>
            <person name="Tartarini S."/>
            <person name="Tonutti P."/>
            <person name="Arus P."/>
            <person name="Orellana A."/>
            <person name="Wells C."/>
            <person name="Main D."/>
            <person name="Vizzotto G."/>
            <person name="Silva H."/>
            <person name="Salamini F."/>
            <person name="Schmutz J."/>
            <person name="Morgante M."/>
            <person name="Rokhsar D.S."/>
        </authorList>
    </citation>
    <scope>NUCLEOTIDE SEQUENCE [LARGE SCALE GENOMIC DNA]</scope>
    <source>
        <strain evidence="3">cv. Nemared</strain>
    </source>
</reference>
<protein>
    <recommendedName>
        <fullName evidence="1">Myb/SANT-like domain-containing protein</fullName>
    </recommendedName>
</protein>
<gene>
    <name evidence="2" type="ORF">PRUPE_8G117400</name>
</gene>
<evidence type="ECO:0000313" key="2">
    <source>
        <dbReference type="EMBL" id="ONH91480.1"/>
    </source>
</evidence>
<dbReference type="Pfam" id="PF12776">
    <property type="entry name" value="Myb_DNA-bind_3"/>
    <property type="match status" value="1"/>
</dbReference>
<accession>A0A251MWM6</accession>
<organism evidence="2 3">
    <name type="scientific">Prunus persica</name>
    <name type="common">Peach</name>
    <name type="synonym">Amygdalus persica</name>
    <dbReference type="NCBI Taxonomy" id="3760"/>
    <lineage>
        <taxon>Eukaryota</taxon>
        <taxon>Viridiplantae</taxon>
        <taxon>Streptophyta</taxon>
        <taxon>Embryophyta</taxon>
        <taxon>Tracheophyta</taxon>
        <taxon>Spermatophyta</taxon>
        <taxon>Magnoliopsida</taxon>
        <taxon>eudicotyledons</taxon>
        <taxon>Gunneridae</taxon>
        <taxon>Pentapetalae</taxon>
        <taxon>rosids</taxon>
        <taxon>fabids</taxon>
        <taxon>Rosales</taxon>
        <taxon>Rosaceae</taxon>
        <taxon>Amygdaloideae</taxon>
        <taxon>Amygdaleae</taxon>
        <taxon>Prunus</taxon>
    </lineage>
</organism>
<dbReference type="Gramene" id="ONH91480">
    <property type="protein sequence ID" value="ONH91480"/>
    <property type="gene ID" value="PRUPE_8G117400"/>
</dbReference>
<evidence type="ECO:0000259" key="1">
    <source>
        <dbReference type="Pfam" id="PF12776"/>
    </source>
</evidence>
<name>A0A251MWM6_PRUPE</name>
<dbReference type="PANTHER" id="PTHR47584">
    <property type="match status" value="1"/>
</dbReference>
<sequence>MAPKNVDGEEKLLHDHVKNGDLQASTFKKKVWSEISEELSGKCGKKCTIKQLKSKFNRLRTAHDEFSDLIEHIGFGWDLIANTVIASDNSNPRAKQYRTQGLVHYQLLGEIFNTTTAIDQLRYASNQHPPNSNKNSELENYFLNISVNIDVDLDDDGVNLEIDHGKGKRKSEKSLEASSTSNEMYYIEECIGLVEEIGDIDNDTFNKMLEKIVLEEWRKIFVIMPYARRRAWLASLQEY</sequence>
<dbReference type="PANTHER" id="PTHR47584:SF14">
    <property type="entry name" value="L10-INTERACTING MYB DOMAIN-CONTAINING PROTEIN-LIKE"/>
    <property type="match status" value="1"/>
</dbReference>
<evidence type="ECO:0000313" key="3">
    <source>
        <dbReference type="Proteomes" id="UP000006882"/>
    </source>
</evidence>
<dbReference type="InterPro" id="IPR024752">
    <property type="entry name" value="Myb/SANT-like_dom"/>
</dbReference>
<keyword evidence="3" id="KW-1185">Reference proteome</keyword>
<dbReference type="Proteomes" id="UP000006882">
    <property type="component" value="Chromosome G8"/>
</dbReference>
<proteinExistence type="predicted"/>
<dbReference type="AlphaFoldDB" id="A0A251MWM6"/>